<feature type="non-terminal residue" evidence="4">
    <location>
        <position position="1"/>
    </location>
</feature>
<reference evidence="4" key="1">
    <citation type="submission" date="2021-06" db="EMBL/GenBank/DDBJ databases">
        <authorList>
            <person name="Hodson N. C."/>
            <person name="Mongue J. A."/>
            <person name="Jaron S. K."/>
        </authorList>
    </citation>
    <scope>NUCLEOTIDE SEQUENCE</scope>
</reference>
<keyword evidence="5" id="KW-1185">Reference proteome</keyword>
<sequence>GQLMGMTRGGNGSAPLAKPEDISEVQNPEEVLLSQLIPCSNPSKVNDNFKIDDQPETGKSANDPCYLKYHWILFIIFLLVITAMIVTVILLNFSKNTETVTNFVVNELIGPTAGPYYHIDLSGFGGKLQGISNKYITYLEVLGVKSVIISQILEFDDSSAKGVMNFKKVDVEYGDQSTFTDLVSRLKEKGMKVILQFIPNHSSIQHDWFANRSIRDNYYVTINASQNSSWASHATPNNVGSAWTEDPANENVTFLHQFTTMEPDLNFRSPDVIREINGALEFWYSLGVDGFLLSKVSHLIEDLNELNNQSAMVNQPSNAIVVKEILDSSNWNFNGTQDLRKAIENTMSVAPRNPVHWQVGSLTSRPSTKFGKERSQALTLVAALLPGQLVLNYGDEIGLSAGGSYQELNLDDPSVQFFRQTLKASIAQTRHGSGTSQVVTTKSNPGMFLMKRYFAENAFIVAVNFGAEQASFSLESFKDSANVVVATPNSAVEKTVTAWEIQLPTNSAVALEVRNA</sequence>
<dbReference type="GO" id="GO:0005975">
    <property type="term" value="P:carbohydrate metabolic process"/>
    <property type="evidence" value="ECO:0007669"/>
    <property type="project" value="InterPro"/>
</dbReference>
<keyword evidence="2" id="KW-0812">Transmembrane</keyword>
<dbReference type="PANTHER" id="PTHR10357:SF179">
    <property type="entry name" value="NEUTRAL AND BASIC AMINO ACID TRANSPORT PROTEIN RBAT"/>
    <property type="match status" value="1"/>
</dbReference>
<dbReference type="EMBL" id="CAJVCH010394707">
    <property type="protein sequence ID" value="CAG7817459.1"/>
    <property type="molecule type" value="Genomic_DNA"/>
</dbReference>
<dbReference type="Proteomes" id="UP000708208">
    <property type="component" value="Unassembled WGS sequence"/>
</dbReference>
<comment type="caution">
    <text evidence="4">The sequence shown here is derived from an EMBL/GenBank/DDBJ whole genome shotgun (WGS) entry which is preliminary data.</text>
</comment>
<feature type="transmembrane region" description="Helical" evidence="2">
    <location>
        <begin position="69"/>
        <end position="93"/>
    </location>
</feature>
<dbReference type="OrthoDB" id="1740265at2759"/>
<proteinExistence type="predicted"/>
<evidence type="ECO:0000313" key="4">
    <source>
        <dbReference type="EMBL" id="CAG7817459.1"/>
    </source>
</evidence>
<gene>
    <name evidence="4" type="ORF">AFUS01_LOCUS28028</name>
</gene>
<dbReference type="SMART" id="SM00642">
    <property type="entry name" value="Aamy"/>
    <property type="match status" value="1"/>
</dbReference>
<dbReference type="AlphaFoldDB" id="A0A8J2L861"/>
<dbReference type="PANTHER" id="PTHR10357">
    <property type="entry name" value="ALPHA-AMYLASE FAMILY MEMBER"/>
    <property type="match status" value="1"/>
</dbReference>
<evidence type="ECO:0000313" key="5">
    <source>
        <dbReference type="Proteomes" id="UP000708208"/>
    </source>
</evidence>
<feature type="region of interest" description="Disordered" evidence="1">
    <location>
        <begin position="1"/>
        <end position="21"/>
    </location>
</feature>
<accession>A0A8J2L861</accession>
<keyword evidence="2" id="KW-1133">Transmembrane helix</keyword>
<evidence type="ECO:0000256" key="2">
    <source>
        <dbReference type="SAM" id="Phobius"/>
    </source>
</evidence>
<protein>
    <recommendedName>
        <fullName evidence="3">Glycosyl hydrolase family 13 catalytic domain-containing protein</fullName>
    </recommendedName>
</protein>
<keyword evidence="2" id="KW-0472">Membrane</keyword>
<dbReference type="InterPro" id="IPR006047">
    <property type="entry name" value="GH13_cat_dom"/>
</dbReference>
<name>A0A8J2L861_9HEXA</name>
<organism evidence="4 5">
    <name type="scientific">Allacma fusca</name>
    <dbReference type="NCBI Taxonomy" id="39272"/>
    <lineage>
        <taxon>Eukaryota</taxon>
        <taxon>Metazoa</taxon>
        <taxon>Ecdysozoa</taxon>
        <taxon>Arthropoda</taxon>
        <taxon>Hexapoda</taxon>
        <taxon>Collembola</taxon>
        <taxon>Symphypleona</taxon>
        <taxon>Sminthuridae</taxon>
        <taxon>Allacma</taxon>
    </lineage>
</organism>
<evidence type="ECO:0000256" key="1">
    <source>
        <dbReference type="SAM" id="MobiDB-lite"/>
    </source>
</evidence>
<evidence type="ECO:0000259" key="3">
    <source>
        <dbReference type="SMART" id="SM00642"/>
    </source>
</evidence>
<feature type="domain" description="Glycosyl hydrolase family 13 catalytic" evidence="3">
    <location>
        <begin position="118"/>
        <end position="430"/>
    </location>
</feature>
<dbReference type="Pfam" id="PF00128">
    <property type="entry name" value="Alpha-amylase"/>
    <property type="match status" value="1"/>
</dbReference>